<name>A0A2S3GMD9_9POAL</name>
<dbReference type="Proteomes" id="UP000243499">
    <property type="component" value="Chromosome 1"/>
</dbReference>
<dbReference type="EMBL" id="CM008046">
    <property type="protein sequence ID" value="PAN04321.2"/>
    <property type="molecule type" value="Genomic_DNA"/>
</dbReference>
<dbReference type="AlphaFoldDB" id="A0A2S3GMD9"/>
<gene>
    <name evidence="2" type="ORF">PAHAL_1G057000</name>
</gene>
<organism evidence="2">
    <name type="scientific">Panicum hallii</name>
    <dbReference type="NCBI Taxonomy" id="206008"/>
    <lineage>
        <taxon>Eukaryota</taxon>
        <taxon>Viridiplantae</taxon>
        <taxon>Streptophyta</taxon>
        <taxon>Embryophyta</taxon>
        <taxon>Tracheophyta</taxon>
        <taxon>Spermatophyta</taxon>
        <taxon>Magnoliopsida</taxon>
        <taxon>Liliopsida</taxon>
        <taxon>Poales</taxon>
        <taxon>Poaceae</taxon>
        <taxon>PACMAD clade</taxon>
        <taxon>Panicoideae</taxon>
        <taxon>Panicodae</taxon>
        <taxon>Paniceae</taxon>
        <taxon>Panicinae</taxon>
        <taxon>Panicum</taxon>
        <taxon>Panicum sect. Panicum</taxon>
    </lineage>
</organism>
<feature type="compositionally biased region" description="Polar residues" evidence="1">
    <location>
        <begin position="49"/>
        <end position="65"/>
    </location>
</feature>
<accession>A0A2S3GMD9</accession>
<protein>
    <submittedName>
        <fullName evidence="2">Uncharacterized protein</fullName>
    </submittedName>
</protein>
<feature type="region of interest" description="Disordered" evidence="1">
    <location>
        <begin position="14"/>
        <end position="65"/>
    </location>
</feature>
<reference evidence="2" key="1">
    <citation type="submission" date="2018-04" db="EMBL/GenBank/DDBJ databases">
        <title>WGS assembly of Panicum hallii.</title>
        <authorList>
            <person name="Lovell J."/>
            <person name="Jenkins J."/>
            <person name="Lowry D."/>
            <person name="Mamidi S."/>
            <person name="Sreedasyam A."/>
            <person name="Weng X."/>
            <person name="Barry K."/>
            <person name="Bonette J."/>
            <person name="Campitelli B."/>
            <person name="Daum C."/>
            <person name="Gordon S."/>
            <person name="Gould B."/>
            <person name="Lipzen A."/>
            <person name="Macqueen A."/>
            <person name="Palacio-Mejia J."/>
            <person name="Plott C."/>
            <person name="Shakirov E."/>
            <person name="Shu S."/>
            <person name="Yoshinaga Y."/>
            <person name="Zane M."/>
            <person name="Rokhsar D."/>
            <person name="Grimwood J."/>
            <person name="Schmutz J."/>
            <person name="Juenger T."/>
        </authorList>
    </citation>
    <scope>NUCLEOTIDE SEQUENCE [LARGE SCALE GENOMIC DNA]</scope>
    <source>
        <strain evidence="2">FIL2</strain>
    </source>
</reference>
<evidence type="ECO:0000256" key="1">
    <source>
        <dbReference type="SAM" id="MobiDB-lite"/>
    </source>
</evidence>
<feature type="compositionally biased region" description="Pro residues" evidence="1">
    <location>
        <begin position="17"/>
        <end position="33"/>
    </location>
</feature>
<sequence>MSDVLTYMQSLSAATGVPPPASLFAQPPPPDPYSTPRQSAASNDPHATPSPNQATPNQPSRNLRM</sequence>
<dbReference type="Gramene" id="PAN04321">
    <property type="protein sequence ID" value="PAN04321"/>
    <property type="gene ID" value="PAHAL_1G057000"/>
</dbReference>
<proteinExistence type="predicted"/>
<evidence type="ECO:0000313" key="2">
    <source>
        <dbReference type="EMBL" id="PAN04321.2"/>
    </source>
</evidence>